<accession>A0A1L9NHA2</accession>
<dbReference type="OrthoDB" id="4436899at2759"/>
<dbReference type="VEuPathDB" id="FungiDB:ASPTUDRAFT_134815"/>
<name>A0A1L9NHA2_ASPTC</name>
<protein>
    <submittedName>
        <fullName evidence="1">Uncharacterized protein</fullName>
    </submittedName>
</protein>
<dbReference type="Proteomes" id="UP000184304">
    <property type="component" value="Unassembled WGS sequence"/>
</dbReference>
<dbReference type="STRING" id="767770.A0A1L9NHA2"/>
<reference evidence="2" key="1">
    <citation type="journal article" date="2017" name="Genome Biol.">
        <title>Comparative genomics reveals high biological diversity and specific adaptations in the industrially and medically important fungal genus Aspergillus.</title>
        <authorList>
            <person name="de Vries R.P."/>
            <person name="Riley R."/>
            <person name="Wiebenga A."/>
            <person name="Aguilar-Osorio G."/>
            <person name="Amillis S."/>
            <person name="Uchima C.A."/>
            <person name="Anderluh G."/>
            <person name="Asadollahi M."/>
            <person name="Askin M."/>
            <person name="Barry K."/>
            <person name="Battaglia E."/>
            <person name="Bayram O."/>
            <person name="Benocci T."/>
            <person name="Braus-Stromeyer S.A."/>
            <person name="Caldana C."/>
            <person name="Canovas D."/>
            <person name="Cerqueira G.C."/>
            <person name="Chen F."/>
            <person name="Chen W."/>
            <person name="Choi C."/>
            <person name="Clum A."/>
            <person name="Dos Santos R.A."/>
            <person name="Damasio A.R."/>
            <person name="Diallinas G."/>
            <person name="Emri T."/>
            <person name="Fekete E."/>
            <person name="Flipphi M."/>
            <person name="Freyberg S."/>
            <person name="Gallo A."/>
            <person name="Gournas C."/>
            <person name="Habgood R."/>
            <person name="Hainaut M."/>
            <person name="Harispe M.L."/>
            <person name="Henrissat B."/>
            <person name="Hilden K.S."/>
            <person name="Hope R."/>
            <person name="Hossain A."/>
            <person name="Karabika E."/>
            <person name="Karaffa L."/>
            <person name="Karanyi Z."/>
            <person name="Krasevec N."/>
            <person name="Kuo A."/>
            <person name="Kusch H."/>
            <person name="LaButti K."/>
            <person name="Lagendijk E.L."/>
            <person name="Lapidus A."/>
            <person name="Levasseur A."/>
            <person name="Lindquist E."/>
            <person name="Lipzen A."/>
            <person name="Logrieco A.F."/>
            <person name="MacCabe A."/>
            <person name="Maekelae M.R."/>
            <person name="Malavazi I."/>
            <person name="Melin P."/>
            <person name="Meyer V."/>
            <person name="Mielnichuk N."/>
            <person name="Miskei M."/>
            <person name="Molnar A.P."/>
            <person name="Mule G."/>
            <person name="Ngan C.Y."/>
            <person name="Orejas M."/>
            <person name="Orosz E."/>
            <person name="Ouedraogo J.P."/>
            <person name="Overkamp K.M."/>
            <person name="Park H.-S."/>
            <person name="Perrone G."/>
            <person name="Piumi F."/>
            <person name="Punt P.J."/>
            <person name="Ram A.F."/>
            <person name="Ramon A."/>
            <person name="Rauscher S."/>
            <person name="Record E."/>
            <person name="Riano-Pachon D.M."/>
            <person name="Robert V."/>
            <person name="Roehrig J."/>
            <person name="Ruller R."/>
            <person name="Salamov A."/>
            <person name="Salih N.S."/>
            <person name="Samson R.A."/>
            <person name="Sandor E."/>
            <person name="Sanguinetti M."/>
            <person name="Schuetze T."/>
            <person name="Sepcic K."/>
            <person name="Shelest E."/>
            <person name="Sherlock G."/>
            <person name="Sophianopoulou V."/>
            <person name="Squina F.M."/>
            <person name="Sun H."/>
            <person name="Susca A."/>
            <person name="Todd R.B."/>
            <person name="Tsang A."/>
            <person name="Unkles S.E."/>
            <person name="van de Wiele N."/>
            <person name="van Rossen-Uffink D."/>
            <person name="Oliveira J.V."/>
            <person name="Vesth T.C."/>
            <person name="Visser J."/>
            <person name="Yu J.-H."/>
            <person name="Zhou M."/>
            <person name="Andersen M.R."/>
            <person name="Archer D.B."/>
            <person name="Baker S.E."/>
            <person name="Benoit I."/>
            <person name="Brakhage A.A."/>
            <person name="Braus G.H."/>
            <person name="Fischer R."/>
            <person name="Frisvad J.C."/>
            <person name="Goldman G.H."/>
            <person name="Houbraken J."/>
            <person name="Oakley B."/>
            <person name="Pocsi I."/>
            <person name="Scazzocchio C."/>
            <person name="Seiboth B."/>
            <person name="vanKuyk P.A."/>
            <person name="Wortman J."/>
            <person name="Dyer P.S."/>
            <person name="Grigoriev I.V."/>
        </authorList>
    </citation>
    <scope>NUCLEOTIDE SEQUENCE [LARGE SCALE GENOMIC DNA]</scope>
    <source>
        <strain evidence="2">CBS 134.48</strain>
    </source>
</reference>
<gene>
    <name evidence="1" type="ORF">ASPTUDRAFT_134815</name>
</gene>
<evidence type="ECO:0000313" key="2">
    <source>
        <dbReference type="Proteomes" id="UP000184304"/>
    </source>
</evidence>
<evidence type="ECO:0000313" key="1">
    <source>
        <dbReference type="EMBL" id="OJI88678.1"/>
    </source>
</evidence>
<sequence length="298" mass="34837">MELRGYVPTDGHVNIHNLKCVEHVIRFDFEQLDNPQTCSTIFPPVFFRPMESTQLRKSYPEIRGFANIDQFIGKLSPKFRCSQIASLIHDRATREAMIHQGLQFVQAPDSTFWLETDLTCPYGKGRDWWSVSRVLEPELRPVDGQAYPHLAIHLIDTKEAREDSILFSEFSALDFAMRGRANQRKVDSETEKWRLLENDGEGTEEYPYLFPNEQYFPVLLFSFVLPQYARILTACIVQEKMVIRQSKLYSFEWKKSAPVDFFLRLYLSRPLETRGWSTTMSSTALSPRVFMQFLRLLV</sequence>
<keyword evidence="2" id="KW-1185">Reference proteome</keyword>
<dbReference type="AlphaFoldDB" id="A0A1L9NHA2"/>
<dbReference type="EMBL" id="KV878179">
    <property type="protein sequence ID" value="OJI88678.1"/>
    <property type="molecule type" value="Genomic_DNA"/>
</dbReference>
<organism evidence="1 2">
    <name type="scientific">Aspergillus tubingensis (strain CBS 134.48)</name>
    <dbReference type="NCBI Taxonomy" id="767770"/>
    <lineage>
        <taxon>Eukaryota</taxon>
        <taxon>Fungi</taxon>
        <taxon>Dikarya</taxon>
        <taxon>Ascomycota</taxon>
        <taxon>Pezizomycotina</taxon>
        <taxon>Eurotiomycetes</taxon>
        <taxon>Eurotiomycetidae</taxon>
        <taxon>Eurotiales</taxon>
        <taxon>Aspergillaceae</taxon>
        <taxon>Aspergillus</taxon>
        <taxon>Aspergillus subgen. Circumdati</taxon>
    </lineage>
</organism>
<proteinExistence type="predicted"/>